<evidence type="ECO:0000313" key="5">
    <source>
        <dbReference type="Proteomes" id="UP000887565"/>
    </source>
</evidence>
<evidence type="ECO:0000259" key="4">
    <source>
        <dbReference type="PROSITE" id="PS01186"/>
    </source>
</evidence>
<sequence>MGRINHVTRAKCPKYDDDGYVRDASSCGCQGFWTGVECNMINCGYKLDLWPPFQYNVSGANNETATLGGSFWDGLTLNQFQGGSLCGCKNGGHCSTTVCKHRRFYGRTYCYPTYEDDYTIGQNRLSDSGQRSYSSIVPCSPVNGSYFSYSQLRLLPTCKCWRGGRRADGTCRCPDGFSGALCELESGNQKPMVGLLFDMNGNQLYGYNFHQPSTSSSAERYSSSGHNNQIFDYFSTYNSGAGGYGRTSSSSVNYNHNNGNSLTIFLFVVMLILSMLMCFQRRRTSWSSANVAVHRRCTVLAAAGPTTMPTARYSDLLDHQWGGQLYLLRSLAGLSQNFRASFPSQVSANPDSTNNNRRGSSSSSCYVYERGSHAWRLVRVSTDRSLQPLMGRSGRSNGRVEHHEILLDGNERQTTRTDGTELPSYDEATQAPPPYGQIL</sequence>
<feature type="domain" description="EGF-like" evidence="3 4">
    <location>
        <begin position="171"/>
        <end position="182"/>
    </location>
</feature>
<keyword evidence="2" id="KW-0812">Transmembrane</keyword>
<protein>
    <submittedName>
        <fullName evidence="6">EGF-like domain-containing protein</fullName>
    </submittedName>
</protein>
<dbReference type="Proteomes" id="UP000887565">
    <property type="component" value="Unplaced"/>
</dbReference>
<accession>A0A915JIG6</accession>
<reference evidence="6" key="1">
    <citation type="submission" date="2022-11" db="UniProtKB">
        <authorList>
            <consortium name="WormBaseParasite"/>
        </authorList>
    </citation>
    <scope>IDENTIFICATION</scope>
</reference>
<feature type="compositionally biased region" description="Basic and acidic residues" evidence="1">
    <location>
        <begin position="405"/>
        <end position="419"/>
    </location>
</feature>
<evidence type="ECO:0000313" key="6">
    <source>
        <dbReference type="WBParaSite" id="nRc.2.0.1.t25881-RA"/>
    </source>
</evidence>
<evidence type="ECO:0000256" key="2">
    <source>
        <dbReference type="SAM" id="Phobius"/>
    </source>
</evidence>
<dbReference type="InterPro" id="IPR000742">
    <property type="entry name" value="EGF"/>
</dbReference>
<evidence type="ECO:0000256" key="1">
    <source>
        <dbReference type="SAM" id="MobiDB-lite"/>
    </source>
</evidence>
<keyword evidence="5" id="KW-1185">Reference proteome</keyword>
<keyword evidence="2" id="KW-1133">Transmembrane helix</keyword>
<dbReference type="PROSITE" id="PS01186">
    <property type="entry name" value="EGF_2"/>
    <property type="match status" value="1"/>
</dbReference>
<organism evidence="5 6">
    <name type="scientific">Romanomermis culicivorax</name>
    <name type="common">Nematode worm</name>
    <dbReference type="NCBI Taxonomy" id="13658"/>
    <lineage>
        <taxon>Eukaryota</taxon>
        <taxon>Metazoa</taxon>
        <taxon>Ecdysozoa</taxon>
        <taxon>Nematoda</taxon>
        <taxon>Enoplea</taxon>
        <taxon>Dorylaimia</taxon>
        <taxon>Mermithida</taxon>
        <taxon>Mermithoidea</taxon>
        <taxon>Mermithidae</taxon>
        <taxon>Romanomermis</taxon>
    </lineage>
</organism>
<feature type="compositionally biased region" description="Polar residues" evidence="1">
    <location>
        <begin position="343"/>
        <end position="359"/>
    </location>
</feature>
<proteinExistence type="predicted"/>
<keyword evidence="2" id="KW-0472">Membrane</keyword>
<evidence type="ECO:0000259" key="3">
    <source>
        <dbReference type="PROSITE" id="PS00022"/>
    </source>
</evidence>
<dbReference type="PROSITE" id="PS00022">
    <property type="entry name" value="EGF_1"/>
    <property type="match status" value="1"/>
</dbReference>
<feature type="transmembrane region" description="Helical" evidence="2">
    <location>
        <begin position="261"/>
        <end position="279"/>
    </location>
</feature>
<name>A0A915JIG6_ROMCU</name>
<dbReference type="WBParaSite" id="nRc.2.0.1.t25881-RA">
    <property type="protein sequence ID" value="nRc.2.0.1.t25881-RA"/>
    <property type="gene ID" value="nRc.2.0.1.g25881"/>
</dbReference>
<feature type="region of interest" description="Disordered" evidence="1">
    <location>
        <begin position="405"/>
        <end position="439"/>
    </location>
</feature>
<dbReference type="AlphaFoldDB" id="A0A915JIG6"/>
<feature type="region of interest" description="Disordered" evidence="1">
    <location>
        <begin position="343"/>
        <end position="364"/>
    </location>
</feature>